<name>A0ABP9QPN5_9RHOO</name>
<proteinExistence type="predicted"/>
<organism evidence="1 2">
    <name type="scientific">Viridibacterium curvum</name>
    <dbReference type="NCBI Taxonomy" id="1101404"/>
    <lineage>
        <taxon>Bacteria</taxon>
        <taxon>Pseudomonadati</taxon>
        <taxon>Pseudomonadota</taxon>
        <taxon>Betaproteobacteria</taxon>
        <taxon>Rhodocyclales</taxon>
        <taxon>Rhodocyclaceae</taxon>
        <taxon>Viridibacterium</taxon>
    </lineage>
</organism>
<comment type="caution">
    <text evidence="1">The sequence shown here is derived from an EMBL/GenBank/DDBJ whole genome shotgun (WGS) entry which is preliminary data.</text>
</comment>
<accession>A0ABP9QPN5</accession>
<dbReference type="Proteomes" id="UP001500547">
    <property type="component" value="Unassembled WGS sequence"/>
</dbReference>
<dbReference type="RefSeq" id="WP_345532748.1">
    <property type="nucleotide sequence ID" value="NZ_BAABLD010000008.1"/>
</dbReference>
<dbReference type="InterPro" id="IPR021927">
    <property type="entry name" value="DUF3540"/>
</dbReference>
<sequence>MAEALSKLRPTQTATQLIGLVERSADGIHEISHAGGVLRSRCAASCLIAPNVGDTVLLVSDGSCAWILAVLERLDKSALRIESEHDIAIHSSAGKLSLQGAHGLSVRSDTALDLSADTLHLQAREGNVLVEQLSWLGKSALAHLGRIEWVGNLLEAVSERMRITTRHSLREVEELDQVRAGTMDQRVEGTCTIRAENTIVTARELVKLDGGQVHLG</sequence>
<evidence type="ECO:0000313" key="2">
    <source>
        <dbReference type="Proteomes" id="UP001500547"/>
    </source>
</evidence>
<evidence type="ECO:0000313" key="1">
    <source>
        <dbReference type="EMBL" id="GAA5164919.1"/>
    </source>
</evidence>
<reference evidence="2" key="1">
    <citation type="journal article" date="2019" name="Int. J. Syst. Evol. Microbiol.">
        <title>The Global Catalogue of Microorganisms (GCM) 10K type strain sequencing project: providing services to taxonomists for standard genome sequencing and annotation.</title>
        <authorList>
            <consortium name="The Broad Institute Genomics Platform"/>
            <consortium name="The Broad Institute Genome Sequencing Center for Infectious Disease"/>
            <person name="Wu L."/>
            <person name="Ma J."/>
        </authorList>
    </citation>
    <scope>NUCLEOTIDE SEQUENCE [LARGE SCALE GENOMIC DNA]</scope>
    <source>
        <strain evidence="2">JCM 18715</strain>
    </source>
</reference>
<keyword evidence="2" id="KW-1185">Reference proteome</keyword>
<gene>
    <name evidence="1" type="ORF">GCM10025770_19610</name>
</gene>
<protein>
    <submittedName>
        <fullName evidence="1">DUF3540 domain-containing protein</fullName>
    </submittedName>
</protein>
<dbReference type="EMBL" id="BAABLD010000008">
    <property type="protein sequence ID" value="GAA5164919.1"/>
    <property type="molecule type" value="Genomic_DNA"/>
</dbReference>
<dbReference type="Pfam" id="PF12059">
    <property type="entry name" value="DUF3540"/>
    <property type="match status" value="1"/>
</dbReference>